<dbReference type="GO" id="GO:0005886">
    <property type="term" value="C:plasma membrane"/>
    <property type="evidence" value="ECO:0007669"/>
    <property type="project" value="UniProtKB-SubCell"/>
</dbReference>
<proteinExistence type="inferred from homology"/>
<dbReference type="GO" id="GO:0022857">
    <property type="term" value="F:transmembrane transporter activity"/>
    <property type="evidence" value="ECO:0007669"/>
    <property type="project" value="TreeGrafter"/>
</dbReference>
<feature type="transmembrane region" description="Helical" evidence="9">
    <location>
        <begin position="151"/>
        <end position="172"/>
    </location>
</feature>
<feature type="domain" description="Tripartite ATP-independent periplasmic transporters DctQ component" evidence="10">
    <location>
        <begin position="48"/>
        <end position="178"/>
    </location>
</feature>
<evidence type="ECO:0000256" key="6">
    <source>
        <dbReference type="ARBA" id="ARBA00022989"/>
    </source>
</evidence>
<keyword evidence="6 9" id="KW-1133">Transmembrane helix</keyword>
<evidence type="ECO:0000256" key="5">
    <source>
        <dbReference type="ARBA" id="ARBA00022692"/>
    </source>
</evidence>
<evidence type="ECO:0000256" key="7">
    <source>
        <dbReference type="ARBA" id="ARBA00023136"/>
    </source>
</evidence>
<dbReference type="AlphaFoldDB" id="A0A7C4AR85"/>
<reference evidence="11" key="1">
    <citation type="journal article" date="2020" name="mSystems">
        <title>Genome- and Community-Level Interaction Insights into Carbon Utilization and Element Cycling Functions of Hydrothermarchaeota in Hydrothermal Sediment.</title>
        <authorList>
            <person name="Zhou Z."/>
            <person name="Liu Y."/>
            <person name="Xu W."/>
            <person name="Pan J."/>
            <person name="Luo Z.H."/>
            <person name="Li M."/>
        </authorList>
    </citation>
    <scope>NUCLEOTIDE SEQUENCE [LARGE SCALE GENOMIC DNA]</scope>
    <source>
        <strain evidence="11">SpSt-769</strain>
    </source>
</reference>
<dbReference type="Pfam" id="PF04290">
    <property type="entry name" value="DctQ"/>
    <property type="match status" value="1"/>
</dbReference>
<comment type="caution">
    <text evidence="11">The sequence shown here is derived from an EMBL/GenBank/DDBJ whole genome shotgun (WGS) entry which is preliminary data.</text>
</comment>
<evidence type="ECO:0000259" key="10">
    <source>
        <dbReference type="Pfam" id="PF04290"/>
    </source>
</evidence>
<evidence type="ECO:0000256" key="4">
    <source>
        <dbReference type="ARBA" id="ARBA00022519"/>
    </source>
</evidence>
<dbReference type="GO" id="GO:0015740">
    <property type="term" value="P:C4-dicarboxylate transport"/>
    <property type="evidence" value="ECO:0007669"/>
    <property type="project" value="TreeGrafter"/>
</dbReference>
<protein>
    <submittedName>
        <fullName evidence="11">TRAP transporter small permease</fullName>
    </submittedName>
</protein>
<dbReference type="EMBL" id="DTGT01000161">
    <property type="protein sequence ID" value="HGH60678.1"/>
    <property type="molecule type" value="Genomic_DNA"/>
</dbReference>
<keyword evidence="7 9" id="KW-0472">Membrane</keyword>
<evidence type="ECO:0000256" key="9">
    <source>
        <dbReference type="SAM" id="Phobius"/>
    </source>
</evidence>
<keyword evidence="3" id="KW-1003">Cell membrane</keyword>
<dbReference type="InterPro" id="IPR007387">
    <property type="entry name" value="TRAP_DctQ"/>
</dbReference>
<sequence>MELFTSRGGRAPDMEGSQAGFWDGLEKIVRALSKLTGLLGALFLLAAAVVTTEGVLVRKLLNWSTTWQIELSVFLLMYACFVGAAYAQMGEHHLNIDLLIIYLPPRVREYLLIVTGILSCVICGVIAWYAWPMWWDAVVHNEHSESLWGPPMWAPYLFLPLGMTLLLLQSVVQIRRRIMQLRMDEYQRVVRRTELKDMDVDVGPHHEKGGDNHG</sequence>
<evidence type="ECO:0000256" key="8">
    <source>
        <dbReference type="ARBA" id="ARBA00038436"/>
    </source>
</evidence>
<keyword evidence="4" id="KW-0997">Cell inner membrane</keyword>
<comment type="similarity">
    <text evidence="8">Belongs to the TRAP transporter small permease family.</text>
</comment>
<accession>A0A7C4AR85</accession>
<feature type="transmembrane region" description="Helical" evidence="9">
    <location>
        <begin position="110"/>
        <end position="131"/>
    </location>
</feature>
<feature type="transmembrane region" description="Helical" evidence="9">
    <location>
        <begin position="35"/>
        <end position="57"/>
    </location>
</feature>
<evidence type="ECO:0000256" key="1">
    <source>
        <dbReference type="ARBA" id="ARBA00004429"/>
    </source>
</evidence>
<organism evidence="11">
    <name type="scientific">Desulfomonile tiedjei</name>
    <dbReference type="NCBI Taxonomy" id="2358"/>
    <lineage>
        <taxon>Bacteria</taxon>
        <taxon>Pseudomonadati</taxon>
        <taxon>Thermodesulfobacteriota</taxon>
        <taxon>Desulfomonilia</taxon>
        <taxon>Desulfomonilales</taxon>
        <taxon>Desulfomonilaceae</taxon>
        <taxon>Desulfomonile</taxon>
    </lineage>
</organism>
<evidence type="ECO:0000256" key="2">
    <source>
        <dbReference type="ARBA" id="ARBA00022448"/>
    </source>
</evidence>
<keyword evidence="2" id="KW-0813">Transport</keyword>
<dbReference type="PANTHER" id="PTHR35011:SF10">
    <property type="entry name" value="TRAP TRANSPORTER SMALL PERMEASE PROTEIN"/>
    <property type="match status" value="1"/>
</dbReference>
<evidence type="ECO:0000313" key="11">
    <source>
        <dbReference type="EMBL" id="HGH60678.1"/>
    </source>
</evidence>
<dbReference type="InterPro" id="IPR055348">
    <property type="entry name" value="DctQ"/>
</dbReference>
<keyword evidence="5 9" id="KW-0812">Transmembrane</keyword>
<gene>
    <name evidence="11" type="ORF">ENV54_05200</name>
</gene>
<name>A0A7C4AR85_9BACT</name>
<comment type="subcellular location">
    <subcellularLocation>
        <location evidence="1">Cell inner membrane</location>
        <topology evidence="1">Multi-pass membrane protein</topology>
    </subcellularLocation>
</comment>
<feature type="transmembrane region" description="Helical" evidence="9">
    <location>
        <begin position="69"/>
        <end position="89"/>
    </location>
</feature>
<evidence type="ECO:0000256" key="3">
    <source>
        <dbReference type="ARBA" id="ARBA00022475"/>
    </source>
</evidence>
<dbReference type="PANTHER" id="PTHR35011">
    <property type="entry name" value="2,3-DIKETO-L-GULONATE TRAP TRANSPORTER SMALL PERMEASE PROTEIN YIAM"/>
    <property type="match status" value="1"/>
</dbReference>